<dbReference type="PANTHER" id="PTHR28008">
    <property type="entry name" value="DOMAIN PROTEIN, PUTATIVE (AFU_ORTHOLOGUE AFUA_3G10980)-RELATED"/>
    <property type="match status" value="1"/>
</dbReference>
<evidence type="ECO:0000313" key="2">
    <source>
        <dbReference type="EMBL" id="NEV94566.1"/>
    </source>
</evidence>
<sequence length="123" mass="14186">MLLPVAMFCTLMIGYLSLADISSLPNLNVKNEDKFYHVLAYFLLNTIWLIALKPFTMKGFKSNLLISLGILTFGIVIEIFQELLTEIRVFDYYDILANGIGIILSFLCFQFFLKRIFENINSK</sequence>
<evidence type="ECO:0000256" key="1">
    <source>
        <dbReference type="SAM" id="Phobius"/>
    </source>
</evidence>
<protein>
    <recommendedName>
        <fullName evidence="4">VanZ like family protein</fullName>
    </recommendedName>
</protein>
<dbReference type="NCBIfam" id="NF037970">
    <property type="entry name" value="vanZ_1"/>
    <property type="match status" value="1"/>
</dbReference>
<keyword evidence="3" id="KW-1185">Reference proteome</keyword>
<accession>A0A6B3R1Q5</accession>
<keyword evidence="1" id="KW-1133">Transmembrane helix</keyword>
<name>A0A6B3R1Q5_9FLAO</name>
<comment type="caution">
    <text evidence="2">The sequence shown here is derived from an EMBL/GenBank/DDBJ whole genome shotgun (WGS) entry which is preliminary data.</text>
</comment>
<gene>
    <name evidence="2" type="ORF">G3567_10470</name>
</gene>
<keyword evidence="1" id="KW-0812">Transmembrane</keyword>
<evidence type="ECO:0000313" key="3">
    <source>
        <dbReference type="Proteomes" id="UP000478505"/>
    </source>
</evidence>
<evidence type="ECO:0008006" key="4">
    <source>
        <dbReference type="Google" id="ProtNLM"/>
    </source>
</evidence>
<dbReference type="Proteomes" id="UP000478505">
    <property type="component" value="Unassembled WGS sequence"/>
</dbReference>
<feature type="transmembrane region" description="Helical" evidence="1">
    <location>
        <begin position="95"/>
        <end position="113"/>
    </location>
</feature>
<feature type="transmembrane region" description="Helical" evidence="1">
    <location>
        <begin position="35"/>
        <end position="52"/>
    </location>
</feature>
<dbReference type="AlphaFoldDB" id="A0A6B3R1Q5"/>
<dbReference type="EMBL" id="JAAIKD010000005">
    <property type="protein sequence ID" value="NEV94566.1"/>
    <property type="molecule type" value="Genomic_DNA"/>
</dbReference>
<organism evidence="2 3">
    <name type="scientific">Psychroflexus aurantiacus</name>
    <dbReference type="NCBI Taxonomy" id="2709310"/>
    <lineage>
        <taxon>Bacteria</taxon>
        <taxon>Pseudomonadati</taxon>
        <taxon>Bacteroidota</taxon>
        <taxon>Flavobacteriia</taxon>
        <taxon>Flavobacteriales</taxon>
        <taxon>Flavobacteriaceae</taxon>
        <taxon>Psychroflexus</taxon>
    </lineage>
</organism>
<dbReference type="PANTHER" id="PTHR28008:SF1">
    <property type="entry name" value="DOMAIN PROTEIN, PUTATIVE (AFU_ORTHOLOGUE AFUA_3G10980)-RELATED"/>
    <property type="match status" value="1"/>
</dbReference>
<keyword evidence="1" id="KW-0472">Membrane</keyword>
<reference evidence="2 3" key="1">
    <citation type="submission" date="2020-02" db="EMBL/GenBank/DDBJ databases">
        <title>Flavobacteriaceae Psychroflexus bacterium YR1-1, complete genome.</title>
        <authorList>
            <person name="Li Y."/>
            <person name="Wu S."/>
        </authorList>
    </citation>
    <scope>NUCLEOTIDE SEQUENCE [LARGE SCALE GENOMIC DNA]</scope>
    <source>
        <strain evidence="2 3">YR1-1</strain>
    </source>
</reference>
<feature type="transmembrane region" description="Helical" evidence="1">
    <location>
        <begin position="64"/>
        <end position="83"/>
    </location>
</feature>
<proteinExistence type="predicted"/>